<dbReference type="EMBL" id="BMAU01021244">
    <property type="protein sequence ID" value="GFY04521.1"/>
    <property type="molecule type" value="Genomic_DNA"/>
</dbReference>
<dbReference type="Proteomes" id="UP000887159">
    <property type="component" value="Unassembled WGS sequence"/>
</dbReference>
<comment type="caution">
    <text evidence="2">The sequence shown here is derived from an EMBL/GenBank/DDBJ whole genome shotgun (WGS) entry which is preliminary data.</text>
</comment>
<accession>A0A8X6S9Q5</accession>
<protein>
    <submittedName>
        <fullName evidence="2">Uncharacterized protein</fullName>
    </submittedName>
</protein>
<proteinExistence type="predicted"/>
<name>A0A8X6S9Q5_TRICX</name>
<evidence type="ECO:0000256" key="1">
    <source>
        <dbReference type="SAM" id="MobiDB-lite"/>
    </source>
</evidence>
<dbReference type="AlphaFoldDB" id="A0A8X6S9Q5"/>
<sequence length="78" mass="9154">MAPSKETKKRTLSNRLQEETGHKSLGRKNTSTERKSRFHSHFIRPLTKQLENDDYNSSSNNLKDFKLRHKNKTVAINE</sequence>
<evidence type="ECO:0000313" key="2">
    <source>
        <dbReference type="EMBL" id="GFY04521.1"/>
    </source>
</evidence>
<organism evidence="2 3">
    <name type="scientific">Trichonephila clavipes</name>
    <name type="common">Golden silk orbweaver</name>
    <name type="synonym">Nephila clavipes</name>
    <dbReference type="NCBI Taxonomy" id="2585209"/>
    <lineage>
        <taxon>Eukaryota</taxon>
        <taxon>Metazoa</taxon>
        <taxon>Ecdysozoa</taxon>
        <taxon>Arthropoda</taxon>
        <taxon>Chelicerata</taxon>
        <taxon>Arachnida</taxon>
        <taxon>Araneae</taxon>
        <taxon>Araneomorphae</taxon>
        <taxon>Entelegynae</taxon>
        <taxon>Araneoidea</taxon>
        <taxon>Nephilidae</taxon>
        <taxon>Trichonephila</taxon>
    </lineage>
</organism>
<feature type="region of interest" description="Disordered" evidence="1">
    <location>
        <begin position="1"/>
        <end position="62"/>
    </location>
</feature>
<keyword evidence="3" id="KW-1185">Reference proteome</keyword>
<gene>
    <name evidence="2" type="ORF">TNCV_4416071</name>
</gene>
<evidence type="ECO:0000313" key="3">
    <source>
        <dbReference type="Proteomes" id="UP000887159"/>
    </source>
</evidence>
<reference evidence="2" key="1">
    <citation type="submission" date="2020-08" db="EMBL/GenBank/DDBJ databases">
        <title>Multicomponent nature underlies the extraordinary mechanical properties of spider dragline silk.</title>
        <authorList>
            <person name="Kono N."/>
            <person name="Nakamura H."/>
            <person name="Mori M."/>
            <person name="Yoshida Y."/>
            <person name="Ohtoshi R."/>
            <person name="Malay A.D."/>
            <person name="Moran D.A.P."/>
            <person name="Tomita M."/>
            <person name="Numata K."/>
            <person name="Arakawa K."/>
        </authorList>
    </citation>
    <scope>NUCLEOTIDE SEQUENCE</scope>
</reference>